<dbReference type="PANTHER" id="PTHR10937">
    <property type="entry name" value="GLUCOSAMINE--FRUCTOSE-6-PHOSPHATE AMINOTRANSFERASE, ISOMERIZING"/>
    <property type="match status" value="1"/>
</dbReference>
<dbReference type="PIRSF" id="PIRSF009290">
    <property type="entry name" value="FrlB"/>
    <property type="match status" value="1"/>
</dbReference>
<dbReference type="GO" id="GO:0004360">
    <property type="term" value="F:glutamine-fructose-6-phosphate transaminase (isomerizing) activity"/>
    <property type="evidence" value="ECO:0007669"/>
    <property type="project" value="TreeGrafter"/>
</dbReference>
<accession>B0MHF7</accession>
<dbReference type="SUPFAM" id="SSF53697">
    <property type="entry name" value="SIS domain"/>
    <property type="match status" value="1"/>
</dbReference>
<dbReference type="CDD" id="cd05710">
    <property type="entry name" value="SIS_1"/>
    <property type="match status" value="1"/>
</dbReference>
<dbReference type="Gene3D" id="3.40.50.10490">
    <property type="entry name" value="Glucose-6-phosphate isomerase like protein, domain 1"/>
    <property type="match status" value="2"/>
</dbReference>
<dbReference type="InterPro" id="IPR046348">
    <property type="entry name" value="SIS_dom_sf"/>
</dbReference>
<dbReference type="EMBL" id="ABAX03000024">
    <property type="protein sequence ID" value="EDR96296.1"/>
    <property type="molecule type" value="Genomic_DNA"/>
</dbReference>
<dbReference type="GO" id="GO:0006047">
    <property type="term" value="P:UDP-N-acetylglucosamine metabolic process"/>
    <property type="evidence" value="ECO:0007669"/>
    <property type="project" value="TreeGrafter"/>
</dbReference>
<dbReference type="PANTHER" id="PTHR10937:SF14">
    <property type="entry name" value="FRUCTOSELYSINE 6-PHOSPHATE DEGLYCASE"/>
    <property type="match status" value="1"/>
</dbReference>
<dbReference type="eggNOG" id="COG2222">
    <property type="taxonomic scope" value="Bacteria"/>
</dbReference>
<dbReference type="InterPro" id="IPR035488">
    <property type="entry name" value="FrlB_SIS"/>
</dbReference>
<dbReference type="GO" id="GO:0006487">
    <property type="term" value="P:protein N-linked glycosylation"/>
    <property type="evidence" value="ECO:0007669"/>
    <property type="project" value="TreeGrafter"/>
</dbReference>
<dbReference type="GO" id="GO:0006002">
    <property type="term" value="P:fructose 6-phosphate metabolic process"/>
    <property type="evidence" value="ECO:0007669"/>
    <property type="project" value="TreeGrafter"/>
</dbReference>
<dbReference type="STRING" id="411490.ANACAC_02919"/>
<comment type="caution">
    <text evidence="2">The sequence shown here is derived from an EMBL/GenBank/DDBJ whole genome shotgun (WGS) entry which is preliminary data.</text>
</comment>
<gene>
    <name evidence="2" type="ORF">ANACAC_02919</name>
</gene>
<dbReference type="AlphaFoldDB" id="B0MHF7"/>
<proteinExistence type="predicted"/>
<name>B0MHF7_ANACD</name>
<keyword evidence="3" id="KW-1185">Reference proteome</keyword>
<dbReference type="HOGENOM" id="CLU_012520_3_0_9"/>
<evidence type="ECO:0000259" key="1">
    <source>
        <dbReference type="PROSITE" id="PS51464"/>
    </source>
</evidence>
<reference evidence="2" key="1">
    <citation type="submission" date="2007-11" db="EMBL/GenBank/DDBJ databases">
        <authorList>
            <person name="Fulton L."/>
            <person name="Clifton S."/>
            <person name="Fulton B."/>
            <person name="Xu J."/>
            <person name="Minx P."/>
            <person name="Pepin K.H."/>
            <person name="Johnson M."/>
            <person name="Thiruvilangam P."/>
            <person name="Bhonagiri V."/>
            <person name="Nash W.E."/>
            <person name="Mardis E.R."/>
            <person name="Wilson R.K."/>
        </authorList>
    </citation>
    <scope>NUCLEOTIDE SEQUENCE [LARGE SCALE GENOMIC DNA]</scope>
    <source>
        <strain evidence="2">DSM 14662</strain>
    </source>
</reference>
<dbReference type="InterPro" id="IPR024713">
    <property type="entry name" value="Fructosamine_deglycase_FrlB"/>
</dbReference>
<dbReference type="InterPro" id="IPR001347">
    <property type="entry name" value="SIS_dom"/>
</dbReference>
<evidence type="ECO:0000313" key="3">
    <source>
        <dbReference type="Proteomes" id="UP000004935"/>
    </source>
</evidence>
<evidence type="ECO:0000313" key="2">
    <source>
        <dbReference type="EMBL" id="EDR96296.1"/>
    </source>
</evidence>
<reference evidence="2" key="2">
    <citation type="submission" date="2013-11" db="EMBL/GenBank/DDBJ databases">
        <title>Draft genome sequence of Anaerostipes caccae (DSM 14662).</title>
        <authorList>
            <person name="Sudarsanam P."/>
            <person name="Ley R."/>
            <person name="Guruge J."/>
            <person name="Turnbaugh P.J."/>
            <person name="Mahowald M."/>
            <person name="Liep D."/>
            <person name="Gordon J."/>
        </authorList>
    </citation>
    <scope>NUCLEOTIDE SEQUENCE</scope>
    <source>
        <strain evidence="2">DSM 14662</strain>
    </source>
</reference>
<sequence>MELKGDYKMTYKNYDRETYLNSFKEIMKLKPQVEKYIDDAFEKGVDNLVMAGVGGSISIMMPMEYFAKKRTAMPVYMENAAELVLGINKAITEKSLVVLYSESGTTKEAIAAAEYCREKGIPTIGVSGNEEAPLQKLLTYPIVCGAGDELSCDGDHMKLFLIVSAILHKNGDMDDYDEFMENLAKLPEALANIKEEVDEEAKAYAYQIKDEPYHMLVGSGNLWGSTYCFAMCYLEEMQWIRTKSIESPEFFHGTLELLEEDTSIMIFKGEDETRMLTERVENFAKKISKKVKVIDTKEYEAEGIAEKYRGDLSPAFLEAYLGRLTAHLEDATGHSLDIRRYYRVMDY</sequence>
<protein>
    <submittedName>
        <fullName evidence="2">SIS domain protein</fullName>
    </submittedName>
</protein>
<dbReference type="PROSITE" id="PS51464">
    <property type="entry name" value="SIS"/>
    <property type="match status" value="1"/>
</dbReference>
<feature type="domain" description="SIS" evidence="1">
    <location>
        <begin position="37"/>
        <end position="176"/>
    </location>
</feature>
<organism evidence="2 3">
    <name type="scientific">Anaerostipes caccae (strain DSM 14662 / CCUG 47493 / JCM 13470 / NCIMB 13811 / L1-92)</name>
    <dbReference type="NCBI Taxonomy" id="411490"/>
    <lineage>
        <taxon>Bacteria</taxon>
        <taxon>Bacillati</taxon>
        <taxon>Bacillota</taxon>
        <taxon>Clostridia</taxon>
        <taxon>Lachnospirales</taxon>
        <taxon>Lachnospiraceae</taxon>
        <taxon>Anaerostipes</taxon>
    </lineage>
</organism>
<dbReference type="Proteomes" id="UP000004935">
    <property type="component" value="Unassembled WGS sequence"/>
</dbReference>
<dbReference type="GO" id="GO:0097367">
    <property type="term" value="F:carbohydrate derivative binding"/>
    <property type="evidence" value="ECO:0007669"/>
    <property type="project" value="InterPro"/>
</dbReference>
<dbReference type="Pfam" id="PF01380">
    <property type="entry name" value="SIS"/>
    <property type="match status" value="1"/>
</dbReference>